<dbReference type="RefSeq" id="WP_114604829.1">
    <property type="nucleotide sequence ID" value="NZ_CP031147.1"/>
</dbReference>
<protein>
    <recommendedName>
        <fullName evidence="5">Tubulin like</fullName>
    </recommendedName>
</protein>
<evidence type="ECO:0008006" key="5">
    <source>
        <dbReference type="Google" id="ProtNLM"/>
    </source>
</evidence>
<proteinExistence type="predicted"/>
<geneLocation type="plasmid" evidence="4">
    <name>pcba1112-01</name>
</geneLocation>
<feature type="region of interest" description="Disordered" evidence="2">
    <location>
        <begin position="364"/>
        <end position="384"/>
    </location>
</feature>
<dbReference type="Proteomes" id="UP000252985">
    <property type="component" value="Plasmid pCBA1112-01"/>
</dbReference>
<dbReference type="AlphaFoldDB" id="A0A345E8I3"/>
<dbReference type="EMBL" id="CP031147">
    <property type="protein sequence ID" value="AXG08505.1"/>
    <property type="molecule type" value="Genomic_DNA"/>
</dbReference>
<feature type="region of interest" description="Disordered" evidence="2">
    <location>
        <begin position="1082"/>
        <end position="1101"/>
    </location>
</feature>
<name>A0A345E8I3_9EURY</name>
<evidence type="ECO:0000256" key="1">
    <source>
        <dbReference type="SAM" id="Coils"/>
    </source>
</evidence>
<dbReference type="InterPro" id="IPR036525">
    <property type="entry name" value="Tubulin/FtsZ_GTPase_sf"/>
</dbReference>
<organism evidence="3 4">
    <name type="scientific">Haloplanus rubicundus</name>
    <dbReference type="NCBI Taxonomy" id="1547898"/>
    <lineage>
        <taxon>Archaea</taxon>
        <taxon>Methanobacteriati</taxon>
        <taxon>Methanobacteriota</taxon>
        <taxon>Stenosarchaea group</taxon>
        <taxon>Halobacteria</taxon>
        <taxon>Halobacteriales</taxon>
        <taxon>Haloferacaceae</taxon>
        <taxon>Haloplanus</taxon>
    </lineage>
</organism>
<reference evidence="3 4" key="1">
    <citation type="submission" date="2018-07" db="EMBL/GenBank/DDBJ databases">
        <title>Genome sequences of Haloplanus sp. CBA1112.</title>
        <authorList>
            <person name="Kim Y.B."/>
            <person name="Roh S.W."/>
        </authorList>
    </citation>
    <scope>NUCLEOTIDE SEQUENCE [LARGE SCALE GENOMIC DNA]</scope>
    <source>
        <strain evidence="3 4">CBA1112</strain>
        <plasmid evidence="4">pcba1112-01</plasmid>
    </source>
</reference>
<evidence type="ECO:0000256" key="2">
    <source>
        <dbReference type="SAM" id="MobiDB-lite"/>
    </source>
</evidence>
<evidence type="ECO:0000313" key="4">
    <source>
        <dbReference type="Proteomes" id="UP000252985"/>
    </source>
</evidence>
<dbReference type="Gene3D" id="3.40.50.1440">
    <property type="entry name" value="Tubulin/FtsZ, GTPase domain"/>
    <property type="match status" value="1"/>
</dbReference>
<gene>
    <name evidence="3" type="ORF">DU484_00840</name>
</gene>
<dbReference type="SUPFAM" id="SSF52490">
    <property type="entry name" value="Tubulin nucleotide-binding domain-like"/>
    <property type="match status" value="1"/>
</dbReference>
<dbReference type="KEGG" id="haq:DU484_00840"/>
<accession>A0A345E8I3</accession>
<evidence type="ECO:0000313" key="3">
    <source>
        <dbReference type="EMBL" id="AXG08505.1"/>
    </source>
</evidence>
<keyword evidence="1" id="KW-0175">Coiled coil</keyword>
<feature type="coiled-coil region" evidence="1">
    <location>
        <begin position="810"/>
        <end position="837"/>
    </location>
</feature>
<sequence length="1101" mass="122086">MGVHQANPDLPDILVGLGGAGKAVVGTLLDQEWVAESIARTAAVEGFPSCYLVDADTGQLSRDHETADVITERLDKIVHQQHDGLHTGANDVVSVINLGAQLANENVEPTDLVESPIAETILEETEVETWWLLDDPTYLPEGFQHGTMRRRAVAKALPPAAEALTSGDPLDQIIPSTRGQKVTIVAGLGGGFGSGTAFDLARRMTNAGAAVTLFGILPEVNDVEHVRANAHAALSELEYLALTNDNPFENVVLIPTPGDLSDIQSFDEAIAYAVLTHANLVPGNRMMLDETQAAGPDQYAPFTVAIPQVLRFNVETVQRTLGDTVDWLHNRQQRLEVELDLYFELAEFIIEAFPEAQGPVIAHANDQPAPPEETPAEPMDDTSNLPVQKTIHLRRRIDSLIETLDGDFFEILDNRVAFDWLHALEQAVEDAEANTDDDDQREVLAHLVNSFRHYLLNNPVQGDPQEFHAGQLLQDVVRMELKAIIYRSRIHRTAHQMDDAVYRKSIRRATDGDHPFIPRELQHREEELGQLFYDQQDRSDAVEGIHHEVEKLVDHRIAEFREETHDAIETLVLIARHRDRIEELLDHVKELIHAFAAEIERVNHENELPEEPLDLDLLGELIELLNKLGIQPLNRERLLESAHMVVKARAAWLDQQGNILTRFFSDWPERYEQAYVQVDPELFDIPTAEEAERKFYCRFVGDQIFERPREKIEARRDQAIDDVIRAAERAADTTDIDVGEFQESAEDSPEIAWSGIDASWQMELREHLSSVSASQDPPSAGQVIGKLCDSGGTLREVVEEALLAPVERTLNAVQDNLDAIESDLNRTERLEEIIEEQGREFEVCTGGSEYPAPGSDLNLSERPNQYVRRMPGTVKHLLHQDSFAEADHPDEAAIEEFLDSTVYPFEHLDDRVGLAAGDVIGEGNAGPIPYDGHRVIRAHLGTVFGNNGGDLPADDALAEVVNAVGGRGNFVDQYFDFGDPCDVATVTFVGGVFLDNLAPVTGAQGYRSAYGSLRNGLDEQIRLHHAHGLDGRDRSLVESGDSAGFVYRDRVLDVRDHAAIGQVVADDENDAVEWILEECVATESFGDGPDSDPADDPGVTR</sequence>
<keyword evidence="3" id="KW-0614">Plasmid</keyword>
<dbReference type="GeneID" id="37285480"/>